<dbReference type="GO" id="GO:0043565">
    <property type="term" value="F:sequence-specific DNA binding"/>
    <property type="evidence" value="ECO:0007669"/>
    <property type="project" value="InterPro"/>
</dbReference>
<comment type="caution">
    <text evidence="5">The sequence shown here is derived from an EMBL/GenBank/DDBJ whole genome shotgun (WGS) entry which is preliminary data.</text>
</comment>
<dbReference type="AlphaFoldDB" id="A0A5S5DLE0"/>
<keyword evidence="6" id="KW-1185">Reference proteome</keyword>
<sequence length="284" mass="33163">MLAKVLYPDADVKDSDFKFDRLESRRLYELHGQLSKTDFFTIVRPAAPFSLFIDGDRHDVKADQLLFIGPGRNIKLRYPGDGGFLITFTRRFYERSLKDCLLLNSEIFFDGERMFRAVDVAEEDRLILNRWEAKVMGYCRLEADVHEAALHNFVEWMLIFAIDSFQAPQRLIPLEKVTDQGIVNRFTTFIYKSYRTEQNVGYYAGKLNICPRRLSLICKRSVGKTAKEIIRGIVLKEALRYIRNTDMSIAEIAYTMGFTEESNFRHFVKKHTGKTPTMFRLYAM</sequence>
<feature type="domain" description="HTH araC/xylS-type" evidence="4">
    <location>
        <begin position="184"/>
        <end position="282"/>
    </location>
</feature>
<evidence type="ECO:0000313" key="5">
    <source>
        <dbReference type="EMBL" id="TYP96661.1"/>
    </source>
</evidence>
<evidence type="ECO:0000256" key="3">
    <source>
        <dbReference type="ARBA" id="ARBA00023163"/>
    </source>
</evidence>
<reference evidence="5 6" key="1">
    <citation type="submission" date="2019-07" db="EMBL/GenBank/DDBJ databases">
        <title>Genomic Encyclopedia of Archaeal and Bacterial Type Strains, Phase II (KMG-II): from individual species to whole genera.</title>
        <authorList>
            <person name="Goeker M."/>
        </authorList>
    </citation>
    <scope>NUCLEOTIDE SEQUENCE [LARGE SCALE GENOMIC DNA]</scope>
    <source>
        <strain evidence="5 6">DSM 18850</strain>
    </source>
</reference>
<evidence type="ECO:0000259" key="4">
    <source>
        <dbReference type="PROSITE" id="PS01124"/>
    </source>
</evidence>
<accession>A0A5S5DLE0</accession>
<dbReference type="PANTHER" id="PTHR43280:SF32">
    <property type="entry name" value="TRANSCRIPTIONAL REGULATORY PROTEIN"/>
    <property type="match status" value="1"/>
</dbReference>
<dbReference type="RefSeq" id="WP_170249969.1">
    <property type="nucleotide sequence ID" value="NZ_VNHX01000005.1"/>
</dbReference>
<evidence type="ECO:0000313" key="6">
    <source>
        <dbReference type="Proteomes" id="UP000325105"/>
    </source>
</evidence>
<keyword evidence="1" id="KW-0805">Transcription regulation</keyword>
<dbReference type="Gene3D" id="1.10.10.60">
    <property type="entry name" value="Homeodomain-like"/>
    <property type="match status" value="1"/>
</dbReference>
<protein>
    <submittedName>
        <fullName evidence="5">AraC-like DNA-binding protein</fullName>
    </submittedName>
</protein>
<dbReference type="Pfam" id="PF12833">
    <property type="entry name" value="HTH_18"/>
    <property type="match status" value="1"/>
</dbReference>
<dbReference type="SMART" id="SM00342">
    <property type="entry name" value="HTH_ARAC"/>
    <property type="match status" value="1"/>
</dbReference>
<dbReference type="PROSITE" id="PS01124">
    <property type="entry name" value="HTH_ARAC_FAMILY_2"/>
    <property type="match status" value="1"/>
</dbReference>
<gene>
    <name evidence="5" type="ORF">BC792_105154</name>
</gene>
<dbReference type="InterPro" id="IPR009057">
    <property type="entry name" value="Homeodomain-like_sf"/>
</dbReference>
<keyword evidence="3" id="KW-0804">Transcription</keyword>
<organism evidence="5 6">
    <name type="scientific">Sphingobacterium allocomposti</name>
    <dbReference type="NCBI Taxonomy" id="415956"/>
    <lineage>
        <taxon>Bacteria</taxon>
        <taxon>Pseudomonadati</taxon>
        <taxon>Bacteroidota</taxon>
        <taxon>Sphingobacteriia</taxon>
        <taxon>Sphingobacteriales</taxon>
        <taxon>Sphingobacteriaceae</taxon>
        <taxon>Sphingobacterium</taxon>
    </lineage>
</organism>
<dbReference type="InterPro" id="IPR018060">
    <property type="entry name" value="HTH_AraC"/>
</dbReference>
<dbReference type="PANTHER" id="PTHR43280">
    <property type="entry name" value="ARAC-FAMILY TRANSCRIPTIONAL REGULATOR"/>
    <property type="match status" value="1"/>
</dbReference>
<evidence type="ECO:0000256" key="1">
    <source>
        <dbReference type="ARBA" id="ARBA00023015"/>
    </source>
</evidence>
<keyword evidence="2 5" id="KW-0238">DNA-binding</keyword>
<dbReference type="Proteomes" id="UP000325105">
    <property type="component" value="Unassembled WGS sequence"/>
</dbReference>
<dbReference type="SUPFAM" id="SSF46689">
    <property type="entry name" value="Homeodomain-like"/>
    <property type="match status" value="1"/>
</dbReference>
<dbReference type="EMBL" id="VNHX01000005">
    <property type="protein sequence ID" value="TYP96661.1"/>
    <property type="molecule type" value="Genomic_DNA"/>
</dbReference>
<proteinExistence type="predicted"/>
<name>A0A5S5DLE0_9SPHI</name>
<dbReference type="GO" id="GO:0003700">
    <property type="term" value="F:DNA-binding transcription factor activity"/>
    <property type="evidence" value="ECO:0007669"/>
    <property type="project" value="InterPro"/>
</dbReference>
<evidence type="ECO:0000256" key="2">
    <source>
        <dbReference type="ARBA" id="ARBA00023125"/>
    </source>
</evidence>